<name>A0A0C1H5E8_9NEIS</name>
<evidence type="ECO:0000313" key="3">
    <source>
        <dbReference type="Proteomes" id="UP000031390"/>
    </source>
</evidence>
<evidence type="ECO:0000256" key="1">
    <source>
        <dbReference type="SAM" id="Phobius"/>
    </source>
</evidence>
<dbReference type="AlphaFoldDB" id="A0A0C1H5E8"/>
<keyword evidence="1" id="KW-0472">Membrane</keyword>
<sequence length="75" mass="8838">MYRSSETGAEEMETEKIYYAVIILLCAASMLLSPFFYIRRTRSGAELRHAPRQWKPIIIANLVMIIALVAWWIWF</sequence>
<protein>
    <submittedName>
        <fullName evidence="2">Uncharacterized protein</fullName>
    </submittedName>
</protein>
<comment type="caution">
    <text evidence="2">The sequence shown here is derived from an EMBL/GenBank/DDBJ whole genome shotgun (WGS) entry which is preliminary data.</text>
</comment>
<dbReference type="EMBL" id="JUFZ01000012">
    <property type="protein sequence ID" value="KIC13006.1"/>
    <property type="molecule type" value="Genomic_DNA"/>
</dbReference>
<reference evidence="2 3" key="1">
    <citation type="submission" date="2014-12" db="EMBL/GenBank/DDBJ databases">
        <title>Genome sequence of Morococcus cerebrosus.</title>
        <authorList>
            <person name="Shin S.-K."/>
            <person name="Yi H."/>
        </authorList>
    </citation>
    <scope>NUCLEOTIDE SEQUENCE [LARGE SCALE GENOMIC DNA]</scope>
    <source>
        <strain evidence="2 3">CIP 81.93</strain>
    </source>
</reference>
<dbReference type="Proteomes" id="UP000031390">
    <property type="component" value="Unassembled WGS sequence"/>
</dbReference>
<evidence type="ECO:0000313" key="2">
    <source>
        <dbReference type="EMBL" id="KIC13006.1"/>
    </source>
</evidence>
<feature type="transmembrane region" description="Helical" evidence="1">
    <location>
        <begin position="17"/>
        <end position="37"/>
    </location>
</feature>
<organism evidence="2 3">
    <name type="scientific">Morococcus cerebrosus</name>
    <dbReference type="NCBI Taxonomy" id="1056807"/>
    <lineage>
        <taxon>Bacteria</taxon>
        <taxon>Pseudomonadati</taxon>
        <taxon>Pseudomonadota</taxon>
        <taxon>Betaproteobacteria</taxon>
        <taxon>Neisseriales</taxon>
        <taxon>Neisseriaceae</taxon>
        <taxon>Morococcus</taxon>
    </lineage>
</organism>
<accession>A0A0C1H5E8</accession>
<feature type="transmembrane region" description="Helical" evidence="1">
    <location>
        <begin position="57"/>
        <end position="74"/>
    </location>
</feature>
<proteinExistence type="predicted"/>
<keyword evidence="1" id="KW-0812">Transmembrane</keyword>
<dbReference type="PATRIC" id="fig|1056807.3.peg.278"/>
<keyword evidence="1" id="KW-1133">Transmembrane helix</keyword>
<gene>
    <name evidence="2" type="ORF">MCC93_02900</name>
</gene>